<dbReference type="InterPro" id="IPR002213">
    <property type="entry name" value="UDP_glucos_trans"/>
</dbReference>
<dbReference type="PANTHER" id="PTHR48043:SF145">
    <property type="entry name" value="FI06409P-RELATED"/>
    <property type="match status" value="1"/>
</dbReference>
<dbReference type="PROSITE" id="PS00375">
    <property type="entry name" value="UDPGT"/>
    <property type="match status" value="1"/>
</dbReference>
<sequence>MLNNIVAHLPPLVPDRPPQPSKNSNRRQSPPPTTLQPVYRCRDGMQRLPSSWPLVVAIVAASACASSAARILAVETMGGMSHWNFMSGVLRALVDNGHAVTAFTPFPAPDGHRLRDNYTEVDLSQKLRVSVNDRLEVVQQKWGTPVGNVYGWVQYSRYKCDQIYSHPAMVDVLRRHRDGHAQFDVVVVEPLLSDCVSYVAGRLRVPLVYVMPFPVVGLMDRAHTGHADNPAVTAQIVADHGMPRTFAQRVSNAAHSAYCGLTMAYANAALRYVEPREYDTVPPVTPSLVFVNGHYVSEPPNAVPQSVVHVGGIHLKPPGSLPEDILEFIQQSPHGVIYFTFGSTVKLSSLPQHIKNVFIEVFAQIPQRVLWKYEDELENKPKNVMIKKWLPQQDILMHPNVKLFICHGGISGLYETVDAGVPVLGFPLFGDQYRNIDNLVNAGMAISMDLFSVSKEALLKHVLELVNNKKYLINAKTTSNIFKDRPMTPAQLVVYWTEYVLRHNGAPHLKSHSLNLTWYQYYLLDIIVFSIILISVIFFSVYKILKFIYKLSSIFYHNVKVKTE</sequence>
<dbReference type="GO" id="GO:0005783">
    <property type="term" value="C:endoplasmic reticulum"/>
    <property type="evidence" value="ECO:0007669"/>
    <property type="project" value="UniProtKB-SubCell"/>
</dbReference>
<name>A0A2H8TD97_9HEMI</name>
<gene>
    <name evidence="14" type="primary">UGT2C1_6</name>
</gene>
<organism evidence="14">
    <name type="scientific">Melanaphis sacchari</name>
    <dbReference type="NCBI Taxonomy" id="742174"/>
    <lineage>
        <taxon>Eukaryota</taxon>
        <taxon>Metazoa</taxon>
        <taxon>Ecdysozoa</taxon>
        <taxon>Arthropoda</taxon>
        <taxon>Hexapoda</taxon>
        <taxon>Insecta</taxon>
        <taxon>Pterygota</taxon>
        <taxon>Neoptera</taxon>
        <taxon>Paraneoptera</taxon>
        <taxon>Hemiptera</taxon>
        <taxon>Sternorrhyncha</taxon>
        <taxon>Aphidomorpha</taxon>
        <taxon>Aphidoidea</taxon>
        <taxon>Aphididae</taxon>
        <taxon>Aphidini</taxon>
        <taxon>Melanaphis</taxon>
    </lineage>
</organism>
<dbReference type="EMBL" id="GFXV01000281">
    <property type="protein sequence ID" value="MBW12086.1"/>
    <property type="molecule type" value="Transcribed_RNA"/>
</dbReference>
<keyword evidence="5 13" id="KW-0812">Transmembrane</keyword>
<dbReference type="SUPFAM" id="SSF53756">
    <property type="entry name" value="UDP-Glycosyltransferase/glycogen phosphorylase"/>
    <property type="match status" value="1"/>
</dbReference>
<evidence type="ECO:0000256" key="1">
    <source>
        <dbReference type="ARBA" id="ARBA00004240"/>
    </source>
</evidence>
<dbReference type="InterPro" id="IPR050271">
    <property type="entry name" value="UDP-glycosyltransferase"/>
</dbReference>
<evidence type="ECO:0000256" key="4">
    <source>
        <dbReference type="ARBA" id="ARBA00022679"/>
    </source>
</evidence>
<dbReference type="InterPro" id="IPR035595">
    <property type="entry name" value="UDP_glycos_trans_CS"/>
</dbReference>
<reference evidence="14" key="1">
    <citation type="submission" date="2017-10" db="EMBL/GenBank/DDBJ databases">
        <title>Transcriptome Assembly of Sugarcane Aphid Adults.</title>
        <authorList>
            <person name="Scully E.D."/>
            <person name="Palmer N.A."/>
            <person name="Geib S.M."/>
            <person name="Sarath G."/>
            <person name="Sattler S.E."/>
        </authorList>
    </citation>
    <scope>NUCLEOTIDE SEQUENCE</scope>
    <source>
        <tissue evidence="14">Whole body</tissue>
    </source>
</reference>
<evidence type="ECO:0000256" key="2">
    <source>
        <dbReference type="ARBA" id="ARBA00009995"/>
    </source>
</evidence>
<dbReference type="PANTHER" id="PTHR48043">
    <property type="entry name" value="EG:EG0003.4 PROTEIN-RELATED"/>
    <property type="match status" value="1"/>
</dbReference>
<evidence type="ECO:0000256" key="7">
    <source>
        <dbReference type="ARBA" id="ARBA00022989"/>
    </source>
</evidence>
<evidence type="ECO:0000256" key="5">
    <source>
        <dbReference type="ARBA" id="ARBA00022692"/>
    </source>
</evidence>
<keyword evidence="6" id="KW-0256">Endoplasmic reticulum</keyword>
<evidence type="ECO:0000256" key="11">
    <source>
        <dbReference type="RuleBase" id="RU003718"/>
    </source>
</evidence>
<feature type="transmembrane region" description="Helical" evidence="13">
    <location>
        <begin position="518"/>
        <end position="542"/>
    </location>
</feature>
<evidence type="ECO:0000256" key="12">
    <source>
        <dbReference type="SAM" id="MobiDB-lite"/>
    </source>
</evidence>
<evidence type="ECO:0000256" key="8">
    <source>
        <dbReference type="ARBA" id="ARBA00023136"/>
    </source>
</evidence>
<keyword evidence="4 11" id="KW-0808">Transferase</keyword>
<dbReference type="FunFam" id="3.40.50.2000:FF:000050">
    <property type="entry name" value="UDP-glucuronosyltransferase"/>
    <property type="match status" value="1"/>
</dbReference>
<evidence type="ECO:0000313" key="14">
    <source>
        <dbReference type="EMBL" id="MBW12086.1"/>
    </source>
</evidence>
<proteinExistence type="inferred from homology"/>
<keyword evidence="7 13" id="KW-1133">Transmembrane helix</keyword>
<feature type="region of interest" description="Disordered" evidence="12">
    <location>
        <begin position="9"/>
        <end position="36"/>
    </location>
</feature>
<keyword evidence="8 13" id="KW-0472">Membrane</keyword>
<evidence type="ECO:0000256" key="3">
    <source>
        <dbReference type="ARBA" id="ARBA00022676"/>
    </source>
</evidence>
<dbReference type="OrthoDB" id="5835829at2759"/>
<protein>
    <submittedName>
        <fullName evidence="14">UDP-glucuronosyltransferase 2C1</fullName>
    </submittedName>
</protein>
<feature type="compositionally biased region" description="Pro residues" evidence="12">
    <location>
        <begin position="11"/>
        <end position="20"/>
    </location>
</feature>
<evidence type="ECO:0000256" key="10">
    <source>
        <dbReference type="ARBA" id="ARBA00046288"/>
    </source>
</evidence>
<dbReference type="AlphaFoldDB" id="A0A2H8TD97"/>
<dbReference type="Gene3D" id="3.40.50.2000">
    <property type="entry name" value="Glycogen Phosphorylase B"/>
    <property type="match status" value="2"/>
</dbReference>
<evidence type="ECO:0000256" key="13">
    <source>
        <dbReference type="SAM" id="Phobius"/>
    </source>
</evidence>
<keyword evidence="3 11" id="KW-0328">Glycosyltransferase</keyword>
<dbReference type="Pfam" id="PF00201">
    <property type="entry name" value="UDPGT"/>
    <property type="match status" value="1"/>
</dbReference>
<dbReference type="GO" id="GO:0008194">
    <property type="term" value="F:UDP-glycosyltransferase activity"/>
    <property type="evidence" value="ECO:0007669"/>
    <property type="project" value="InterPro"/>
</dbReference>
<keyword evidence="9" id="KW-0325">Glycoprotein</keyword>
<accession>A0A2H8TD97</accession>
<comment type="similarity">
    <text evidence="2 11">Belongs to the UDP-glycosyltransferase family.</text>
</comment>
<dbReference type="CDD" id="cd03784">
    <property type="entry name" value="GT1_Gtf-like"/>
    <property type="match status" value="1"/>
</dbReference>
<comment type="subcellular location">
    <subcellularLocation>
        <location evidence="10">Endomembrane system</location>
        <topology evidence="10">Single-pass type I membrane protein</topology>
    </subcellularLocation>
    <subcellularLocation>
        <location evidence="1">Endoplasmic reticulum</location>
    </subcellularLocation>
</comment>
<evidence type="ECO:0000256" key="9">
    <source>
        <dbReference type="ARBA" id="ARBA00023180"/>
    </source>
</evidence>
<evidence type="ECO:0000256" key="6">
    <source>
        <dbReference type="ARBA" id="ARBA00022824"/>
    </source>
</evidence>